<gene>
    <name evidence="1" type="ORF">GLP40_15555</name>
</gene>
<dbReference type="Proteomes" id="UP000432464">
    <property type="component" value="Unassembled WGS sequence"/>
</dbReference>
<dbReference type="RefSeq" id="WP_328290205.1">
    <property type="nucleotide sequence ID" value="NZ_WMBB01000006.1"/>
</dbReference>
<accession>A0A6I3L0T6</accession>
<organism evidence="1 2">
    <name type="scientific">Nocardia aurantiaca</name>
    <dbReference type="NCBI Taxonomy" id="2675850"/>
    <lineage>
        <taxon>Bacteria</taxon>
        <taxon>Bacillati</taxon>
        <taxon>Actinomycetota</taxon>
        <taxon>Actinomycetes</taxon>
        <taxon>Mycobacteriales</taxon>
        <taxon>Nocardiaceae</taxon>
        <taxon>Nocardia</taxon>
    </lineage>
</organism>
<protein>
    <submittedName>
        <fullName evidence="1">Uncharacterized protein</fullName>
    </submittedName>
</protein>
<sequence>MTESPDALEARLTELRAAVRRAMSSGDRASARQLRARLRQTEIDWETAVLGVAPEPEPVAAPAVPVREHVHRVLALLTVPAAPRLILAVHDGFFSGELLPARLTSLRRDEERSFRTAPFARPYYVCAALTVDLLAPARGLMALSTWSAQQRLIGPLSARVDLLTAVIRLAEHTSELAEPTPAVQRVLRQLAATIPGARTSGWEADPGAIIEAAGNELDVHRDSDARQRSQAAERLAGQVDEPAARLFGTRFGLAGNQRHGSSAG</sequence>
<dbReference type="EMBL" id="WMBB01000006">
    <property type="protein sequence ID" value="MTE14174.1"/>
    <property type="molecule type" value="Genomic_DNA"/>
</dbReference>
<proteinExistence type="predicted"/>
<name>A0A6I3L0T6_9NOCA</name>
<keyword evidence="2" id="KW-1185">Reference proteome</keyword>
<evidence type="ECO:0000313" key="1">
    <source>
        <dbReference type="EMBL" id="MTE14174.1"/>
    </source>
</evidence>
<dbReference type="AlphaFoldDB" id="A0A6I3L0T6"/>
<comment type="caution">
    <text evidence="1">The sequence shown here is derived from an EMBL/GenBank/DDBJ whole genome shotgun (WGS) entry which is preliminary data.</text>
</comment>
<reference evidence="1 2" key="1">
    <citation type="submission" date="2019-11" db="EMBL/GenBank/DDBJ databases">
        <title>Nocardia sp. nov. CT2-14 isolated from soil.</title>
        <authorList>
            <person name="Kanchanasin P."/>
            <person name="Tanasupawat S."/>
            <person name="Yuki M."/>
            <person name="Kudo T."/>
        </authorList>
    </citation>
    <scope>NUCLEOTIDE SEQUENCE [LARGE SCALE GENOMIC DNA]</scope>
    <source>
        <strain evidence="1 2">CT2-14</strain>
    </source>
</reference>
<evidence type="ECO:0000313" key="2">
    <source>
        <dbReference type="Proteomes" id="UP000432464"/>
    </source>
</evidence>